<proteinExistence type="predicted"/>
<evidence type="ECO:0000256" key="2">
    <source>
        <dbReference type="PIRSR" id="PIRSR018249-2"/>
    </source>
</evidence>
<dbReference type="EMBL" id="CP021425">
    <property type="protein sequence ID" value="ARU57551.1"/>
    <property type="molecule type" value="Genomic_DNA"/>
</dbReference>
<keyword evidence="5" id="KW-1185">Reference proteome</keyword>
<dbReference type="SUPFAM" id="SSF53335">
    <property type="entry name" value="S-adenosyl-L-methionine-dependent methyltransferases"/>
    <property type="match status" value="1"/>
</dbReference>
<evidence type="ECO:0000256" key="1">
    <source>
        <dbReference type="PIRSR" id="PIRSR018249-1"/>
    </source>
</evidence>
<dbReference type="InterPro" id="IPR029063">
    <property type="entry name" value="SAM-dependent_MTases_sf"/>
</dbReference>
<feature type="binding site" evidence="2">
    <location>
        <position position="210"/>
    </location>
    <ligand>
        <name>S-adenosyl-L-methionine</name>
        <dbReference type="ChEBI" id="CHEBI:59789"/>
    </ligand>
</feature>
<dbReference type="PIRSF" id="PIRSF018249">
    <property type="entry name" value="MyrA_prd"/>
    <property type="match status" value="1"/>
</dbReference>
<keyword evidence="4" id="KW-0808">Transferase</keyword>
<dbReference type="Gene3D" id="3.40.50.150">
    <property type="entry name" value="Vaccinia Virus protein VP39"/>
    <property type="match status" value="1"/>
</dbReference>
<protein>
    <submittedName>
        <fullName evidence="4">SAM-dependent 23S rRNA m(1)G745 methyltransferase</fullName>
    </submittedName>
</protein>
<evidence type="ECO:0000313" key="4">
    <source>
        <dbReference type="EMBL" id="ARU57551.1"/>
    </source>
</evidence>
<evidence type="ECO:0000313" key="5">
    <source>
        <dbReference type="Proteomes" id="UP000196027"/>
    </source>
</evidence>
<feature type="binding site" evidence="1">
    <location>
        <position position="42"/>
    </location>
    <ligand>
        <name>Zn(2+)</name>
        <dbReference type="ChEBI" id="CHEBI:29105"/>
    </ligand>
</feature>
<reference evidence="4 5" key="1">
    <citation type="submission" date="2017-05" db="EMBL/GenBank/DDBJ databases">
        <title>Genomic insights into alkan degradation activity of Oleiphilus messinensis.</title>
        <authorList>
            <person name="Kozyavkin S.A."/>
            <person name="Slesarev A.I."/>
            <person name="Golyshin P.N."/>
            <person name="Korzhenkov A."/>
            <person name="Golyshina O.N."/>
            <person name="Toshchakov S.V."/>
        </authorList>
    </citation>
    <scope>NUCLEOTIDE SEQUENCE [LARGE SCALE GENOMIC DNA]</scope>
    <source>
        <strain evidence="4 5">ME102</strain>
    </source>
</reference>
<dbReference type="RefSeq" id="WP_087462434.1">
    <property type="nucleotide sequence ID" value="NZ_CP021425.1"/>
</dbReference>
<keyword evidence="4" id="KW-0489">Methyltransferase</keyword>
<organism evidence="4 5">
    <name type="scientific">Oleiphilus messinensis</name>
    <dbReference type="NCBI Taxonomy" id="141451"/>
    <lineage>
        <taxon>Bacteria</taxon>
        <taxon>Pseudomonadati</taxon>
        <taxon>Pseudomonadota</taxon>
        <taxon>Gammaproteobacteria</taxon>
        <taxon>Oceanospirillales</taxon>
        <taxon>Oleiphilaceae</taxon>
        <taxon>Oleiphilus</taxon>
    </lineage>
</organism>
<dbReference type="CDD" id="cd02440">
    <property type="entry name" value="AdoMet_MTases"/>
    <property type="match status" value="1"/>
</dbReference>
<evidence type="ECO:0000259" key="3">
    <source>
        <dbReference type="Pfam" id="PF21302"/>
    </source>
</evidence>
<sequence>MSDPIHEPQSVNAEVFHSLLSCPICLCELSLKQRQLVCLNGHSFDQAKQGYFNLLPVQQKKSRSPGDSKAMIAARRRFLQAGLYEPVATQVFNMVKSGHSEASQASDKGLVIADAGCGDGYYLNFLSQALRAEGSAVVPVGWDISKEAIVAASKLDKHAIWLVASNKQPPITPERLDVLLCLFGFPCYSAFKAVMRPGASLILVDPGPEHLIELRKVIYPTVKKSQVTSSDLAAESGFELISTSHLTELLPAIDKAQIQDLLTMTPHLYKAPYEGKQAAQQLESITLTLDVTIRHYRVI</sequence>
<dbReference type="OrthoDB" id="108476at2"/>
<keyword evidence="2" id="KW-0949">S-adenosyl-L-methionine</keyword>
<dbReference type="GO" id="GO:0008168">
    <property type="term" value="F:methyltransferase activity"/>
    <property type="evidence" value="ECO:0007669"/>
    <property type="project" value="UniProtKB-KW"/>
</dbReference>
<dbReference type="KEGG" id="ome:OLMES_3521"/>
<name>A0A1Y0IAQ7_9GAMM</name>
<keyword evidence="1" id="KW-0862">Zinc</keyword>
<dbReference type="Proteomes" id="UP000196027">
    <property type="component" value="Chromosome"/>
</dbReference>
<dbReference type="GO" id="GO:0046872">
    <property type="term" value="F:metal ion binding"/>
    <property type="evidence" value="ECO:0007669"/>
    <property type="project" value="UniProtKB-KW"/>
</dbReference>
<dbReference type="Pfam" id="PF21302">
    <property type="entry name" value="Zn_ribbon_RlmA"/>
    <property type="match status" value="1"/>
</dbReference>
<feature type="domain" description="23S rRNA (guanine(745)-N(1))-methyltransferase N-terminal" evidence="3">
    <location>
        <begin position="21"/>
        <end position="63"/>
    </location>
</feature>
<accession>A0A1Y0IAQ7</accession>
<keyword evidence="1" id="KW-0479">Metal-binding</keyword>
<feature type="binding site" evidence="1">
    <location>
        <position position="38"/>
    </location>
    <ligand>
        <name>Zn(2+)</name>
        <dbReference type="ChEBI" id="CHEBI:29105"/>
    </ligand>
</feature>
<gene>
    <name evidence="4" type="primary">rlmA</name>
    <name evidence="4" type="ORF">OLMES_3521</name>
</gene>
<feature type="binding site" evidence="1">
    <location>
        <position position="22"/>
    </location>
    <ligand>
        <name>Zn(2+)</name>
        <dbReference type="ChEBI" id="CHEBI:29105"/>
    </ligand>
</feature>
<dbReference type="GO" id="GO:0032259">
    <property type="term" value="P:methylation"/>
    <property type="evidence" value="ECO:0007669"/>
    <property type="project" value="UniProtKB-KW"/>
</dbReference>
<feature type="binding site" evidence="1">
    <location>
        <position position="25"/>
    </location>
    <ligand>
        <name>Zn(2+)</name>
        <dbReference type="ChEBI" id="CHEBI:29105"/>
    </ligand>
</feature>
<dbReference type="InterPro" id="IPR048647">
    <property type="entry name" value="RlmA_N"/>
</dbReference>
<feature type="binding site" evidence="2">
    <location>
        <position position="84"/>
    </location>
    <ligand>
        <name>S-adenosyl-L-methionine</name>
        <dbReference type="ChEBI" id="CHEBI:59789"/>
    </ligand>
</feature>
<dbReference type="InterPro" id="IPR016718">
    <property type="entry name" value="rRNA_m1G-MeTrfase_A_prd"/>
</dbReference>
<dbReference type="AlphaFoldDB" id="A0A1Y0IAQ7"/>